<name>A0A7M4ERG8_CROPO</name>
<feature type="compositionally biased region" description="Polar residues" evidence="1">
    <location>
        <begin position="19"/>
        <end position="31"/>
    </location>
</feature>
<evidence type="ECO:0000313" key="3">
    <source>
        <dbReference type="Ensembl" id="ENSCPRP00005013823.1"/>
    </source>
</evidence>
<proteinExistence type="predicted"/>
<accession>A0A7M4ERG8</accession>
<gene>
    <name evidence="3" type="primary">TEX36</name>
</gene>
<reference evidence="3" key="1">
    <citation type="submission" date="2025-08" db="UniProtKB">
        <authorList>
            <consortium name="Ensembl"/>
        </authorList>
    </citation>
    <scope>IDENTIFICATION</scope>
</reference>
<dbReference type="GeneTree" id="ENSGT00390000012491"/>
<keyword evidence="4" id="KW-1185">Reference proteome</keyword>
<organism evidence="3 4">
    <name type="scientific">Crocodylus porosus</name>
    <name type="common">Saltwater crocodile</name>
    <name type="synonym">Estuarine crocodile</name>
    <dbReference type="NCBI Taxonomy" id="8502"/>
    <lineage>
        <taxon>Eukaryota</taxon>
        <taxon>Metazoa</taxon>
        <taxon>Chordata</taxon>
        <taxon>Craniata</taxon>
        <taxon>Vertebrata</taxon>
        <taxon>Euteleostomi</taxon>
        <taxon>Archelosauria</taxon>
        <taxon>Archosauria</taxon>
        <taxon>Crocodylia</taxon>
        <taxon>Longirostres</taxon>
        <taxon>Crocodylidae</taxon>
        <taxon>Crocodylus</taxon>
    </lineage>
</organism>
<protein>
    <submittedName>
        <fullName evidence="3">Testis expressed 36</fullName>
    </submittedName>
</protein>
<sequence>RTEGKKPDPSDQMPFYQPESITGSMLKQVQNPEEAESIEKKLPVAYKIREQQAVNNFPFSSHDNKHCLQNGGEYFDFGLGRKKVKPERSQQKSENFFLWAHESIPSSNDGFSIYQTSFTGDQNTERPFCRHYPKQHLERCWIDKPIRENEKQMEAVASNCCCSAVKFPELEGVPWAR</sequence>
<dbReference type="AlphaFoldDB" id="A0A7M4ERG8"/>
<evidence type="ECO:0000259" key="2">
    <source>
        <dbReference type="Pfam" id="PF15115"/>
    </source>
</evidence>
<dbReference type="Pfam" id="PF15115">
    <property type="entry name" value="HDNR"/>
    <property type="match status" value="1"/>
</dbReference>
<dbReference type="Proteomes" id="UP000594220">
    <property type="component" value="Unplaced"/>
</dbReference>
<feature type="region of interest" description="Disordered" evidence="1">
    <location>
        <begin position="1"/>
        <end position="36"/>
    </location>
</feature>
<dbReference type="PANTHER" id="PTHR35440">
    <property type="entry name" value="TESTIS-EXPRESSED PROTEIN 36"/>
    <property type="match status" value="1"/>
</dbReference>
<reference evidence="3" key="2">
    <citation type="submission" date="2025-09" db="UniProtKB">
        <authorList>
            <consortium name="Ensembl"/>
        </authorList>
    </citation>
    <scope>IDENTIFICATION</scope>
</reference>
<dbReference type="Ensembl" id="ENSCPRT00005016225.1">
    <property type="protein sequence ID" value="ENSCPRP00005013823.1"/>
    <property type="gene ID" value="ENSCPRG00005009741.1"/>
</dbReference>
<feature type="domain" description="Domain of unknown function with conserved HDNR motif" evidence="2">
    <location>
        <begin position="17"/>
        <end position="141"/>
    </location>
</feature>
<dbReference type="PANTHER" id="PTHR35440:SF1">
    <property type="entry name" value="TESTIS-EXPRESSED PROTEIN 36"/>
    <property type="match status" value="1"/>
</dbReference>
<evidence type="ECO:0000256" key="1">
    <source>
        <dbReference type="SAM" id="MobiDB-lite"/>
    </source>
</evidence>
<dbReference type="InterPro" id="IPR029369">
    <property type="entry name" value="HDNR"/>
</dbReference>
<evidence type="ECO:0000313" key="4">
    <source>
        <dbReference type="Proteomes" id="UP000594220"/>
    </source>
</evidence>